<sequence length="419" mass="45070">MAGAWSTTYPSRGHAAIVFITLSELNVTKDTQSLLINPCQHNIVGLDPRGVKPSGSVVDCWPKFPEGRAQFETLYYPGISNGSSTAIGTQFSAADIFGTACTTTVGGSNGTAAFVGTPAVVRDMLTYIKVEKAETRKFEAKLWYYGHGLRYGTVLGATTAHLFPDHVDRIILDGVVDAEDYYNLGWESNLYDPDKAIDSFIHSCYDAASVQNIGSRLDTLLEDLNPLKSFPNLGNVLSSLELGDTTAYATAVTSGATTANPCNYAISGSASTRTKVINTLIKCLDGYRGGKLENVHQFKNYTDILNSQSESFGEVWQNNANGVTCRSFEVTAPKTGRLDDINRPILDTRHTANPILFITTEIDLVSPKRGAHKMSSIFPGSVILIQGSVGHTAFASASTCVLLAANVTCQPDAEPFRAP</sequence>
<protein>
    <recommendedName>
        <fullName evidence="1">Peptidase S33 tripeptidyl aminopeptidase-like C-terminal domain-containing protein</fullName>
    </recommendedName>
</protein>
<dbReference type="InterPro" id="IPR029058">
    <property type="entry name" value="AB_hydrolase_fold"/>
</dbReference>
<reference evidence="2 3" key="1">
    <citation type="submission" date="2024-07" db="EMBL/GenBank/DDBJ databases">
        <title>Section-level genome sequencing and comparative genomics of Aspergillus sections Usti and Cavernicolus.</title>
        <authorList>
            <consortium name="Lawrence Berkeley National Laboratory"/>
            <person name="Nybo J.L."/>
            <person name="Vesth T.C."/>
            <person name="Theobald S."/>
            <person name="Frisvad J.C."/>
            <person name="Larsen T.O."/>
            <person name="Kjaerboelling I."/>
            <person name="Rothschild-Mancinelli K."/>
            <person name="Lyhne E.K."/>
            <person name="Kogle M.E."/>
            <person name="Barry K."/>
            <person name="Clum A."/>
            <person name="Na H."/>
            <person name="Ledsgaard L."/>
            <person name="Lin J."/>
            <person name="Lipzen A."/>
            <person name="Kuo A."/>
            <person name="Riley R."/>
            <person name="Mondo S."/>
            <person name="LaButti K."/>
            <person name="Haridas S."/>
            <person name="Pangalinan J."/>
            <person name="Salamov A.A."/>
            <person name="Simmons B.A."/>
            <person name="Magnuson J.K."/>
            <person name="Chen J."/>
            <person name="Drula E."/>
            <person name="Henrissat B."/>
            <person name="Wiebenga A."/>
            <person name="Lubbers R.J."/>
            <person name="Gomes A.C."/>
            <person name="Makela M.R."/>
            <person name="Stajich J."/>
            <person name="Grigoriev I.V."/>
            <person name="Mortensen U.H."/>
            <person name="De vries R.P."/>
            <person name="Baker S.E."/>
            <person name="Andersen M.R."/>
        </authorList>
    </citation>
    <scope>NUCLEOTIDE SEQUENCE [LARGE SCALE GENOMIC DNA]</scope>
    <source>
        <strain evidence="2 3">CBS 600.67</strain>
    </source>
</reference>
<accession>A0ABR4I754</accession>
<feature type="domain" description="Peptidase S33 tripeptidyl aminopeptidase-like C-terminal" evidence="1">
    <location>
        <begin position="347"/>
        <end position="401"/>
    </location>
</feature>
<dbReference type="Pfam" id="PF08386">
    <property type="entry name" value="Abhydrolase_4"/>
    <property type="match status" value="1"/>
</dbReference>
<proteinExistence type="predicted"/>
<dbReference type="EMBL" id="JBFXLS010000051">
    <property type="protein sequence ID" value="KAL2823530.1"/>
    <property type="molecule type" value="Genomic_DNA"/>
</dbReference>
<keyword evidence="3" id="KW-1185">Reference proteome</keyword>
<organism evidence="2 3">
    <name type="scientific">Aspergillus cavernicola</name>
    <dbReference type="NCBI Taxonomy" id="176166"/>
    <lineage>
        <taxon>Eukaryota</taxon>
        <taxon>Fungi</taxon>
        <taxon>Dikarya</taxon>
        <taxon>Ascomycota</taxon>
        <taxon>Pezizomycotina</taxon>
        <taxon>Eurotiomycetes</taxon>
        <taxon>Eurotiomycetidae</taxon>
        <taxon>Eurotiales</taxon>
        <taxon>Aspergillaceae</taxon>
        <taxon>Aspergillus</taxon>
        <taxon>Aspergillus subgen. Nidulantes</taxon>
    </lineage>
</organism>
<evidence type="ECO:0000259" key="1">
    <source>
        <dbReference type="Pfam" id="PF08386"/>
    </source>
</evidence>
<evidence type="ECO:0000313" key="3">
    <source>
        <dbReference type="Proteomes" id="UP001610335"/>
    </source>
</evidence>
<evidence type="ECO:0000313" key="2">
    <source>
        <dbReference type="EMBL" id="KAL2823530.1"/>
    </source>
</evidence>
<dbReference type="SUPFAM" id="SSF53474">
    <property type="entry name" value="alpha/beta-Hydrolases"/>
    <property type="match status" value="2"/>
</dbReference>
<name>A0ABR4I754_9EURO</name>
<dbReference type="Gene3D" id="3.40.50.1820">
    <property type="entry name" value="alpha/beta hydrolase"/>
    <property type="match status" value="1"/>
</dbReference>
<comment type="caution">
    <text evidence="2">The sequence shown here is derived from an EMBL/GenBank/DDBJ whole genome shotgun (WGS) entry which is preliminary data.</text>
</comment>
<dbReference type="InterPro" id="IPR013595">
    <property type="entry name" value="Pept_S33_TAP-like_C"/>
</dbReference>
<gene>
    <name evidence="2" type="ORF">BDW59DRAFT_180585</name>
</gene>
<dbReference type="Proteomes" id="UP001610335">
    <property type="component" value="Unassembled WGS sequence"/>
</dbReference>